<evidence type="ECO:0000313" key="1">
    <source>
        <dbReference type="EMBL" id="TBU89071.1"/>
    </source>
</evidence>
<proteinExistence type="predicted"/>
<comment type="caution">
    <text evidence="1">The sequence shown here is derived from an EMBL/GenBank/DDBJ whole genome shotgun (WGS) entry which is preliminary data.</text>
</comment>
<dbReference type="OrthoDB" id="7068897at2"/>
<reference evidence="1 2" key="1">
    <citation type="submission" date="2018-06" db="EMBL/GenBank/DDBJ databases">
        <title>Three novel Pseudomonas species isolated from symptomatic oak.</title>
        <authorList>
            <person name="Bueno-Gonzalez V."/>
            <person name="Brady C."/>
        </authorList>
    </citation>
    <scope>NUCLEOTIDE SEQUENCE [LARGE SCALE GENOMIC DNA]</scope>
    <source>
        <strain evidence="1 2">P17C</strain>
    </source>
</reference>
<protein>
    <submittedName>
        <fullName evidence="1">DUF3613 domain-containing protein</fullName>
    </submittedName>
</protein>
<dbReference type="EMBL" id="QJUP01000035">
    <property type="protein sequence ID" value="TBU89071.1"/>
    <property type="molecule type" value="Genomic_DNA"/>
</dbReference>
<gene>
    <name evidence="1" type="ORF">DNJ96_17820</name>
</gene>
<dbReference type="InterPro" id="IPR022053">
    <property type="entry name" value="DUF3613"/>
</dbReference>
<dbReference type="Pfam" id="PF12266">
    <property type="entry name" value="DUF3613"/>
    <property type="match status" value="1"/>
</dbReference>
<dbReference type="Proteomes" id="UP000292639">
    <property type="component" value="Unassembled WGS sequence"/>
</dbReference>
<accession>A0A4Q9QYI9</accession>
<name>A0A4Q9QYI9_9GAMM</name>
<keyword evidence="2" id="KW-1185">Reference proteome</keyword>
<evidence type="ECO:0000313" key="2">
    <source>
        <dbReference type="Proteomes" id="UP000292639"/>
    </source>
</evidence>
<dbReference type="AlphaFoldDB" id="A0A4Q9QYI9"/>
<organism evidence="1 2">
    <name type="scientific">Stutzerimonas kirkiae</name>
    <dbReference type="NCBI Taxonomy" id="2211392"/>
    <lineage>
        <taxon>Bacteria</taxon>
        <taxon>Pseudomonadati</taxon>
        <taxon>Pseudomonadota</taxon>
        <taxon>Gammaproteobacteria</taxon>
        <taxon>Pseudomonadales</taxon>
        <taxon>Pseudomonadaceae</taxon>
        <taxon>Stutzerimonas</taxon>
    </lineage>
</organism>
<sequence>MLIALAMMLATQAGADEPRRNALIPAQSKVPTDIWLRMQREGTAASRHPQQLTPAERELALQRWLGSFEHEIPERFEQDMAGRGRR</sequence>